<dbReference type="EMBL" id="DXHQ01000078">
    <property type="protein sequence ID" value="HIW09108.1"/>
    <property type="molecule type" value="Genomic_DNA"/>
</dbReference>
<sequence length="158" mass="16372">MQQLKTAAAIFCTACICAELVGQLLGDVRGRQCIKAAAGLYILVTLFHALPGIRDGAAGLALPVVEAEQFGTAESAILRQAERDLAETLEEQIELAAGLAAKLTVTLAESDEGVYAARVEIRLPAGAGPAQRTAAEQLLCEALGAGPEAIVWTEEEGG</sequence>
<name>A0A9D1TW82_9FIRM</name>
<evidence type="ECO:0000313" key="2">
    <source>
        <dbReference type="Proteomes" id="UP000823933"/>
    </source>
</evidence>
<proteinExistence type="predicted"/>
<comment type="caution">
    <text evidence="1">The sequence shown here is derived from an EMBL/GenBank/DDBJ whole genome shotgun (WGS) entry which is preliminary data.</text>
</comment>
<gene>
    <name evidence="1" type="ORF">H9890_06895</name>
</gene>
<reference evidence="1" key="1">
    <citation type="journal article" date="2021" name="PeerJ">
        <title>Extensive microbial diversity within the chicken gut microbiome revealed by metagenomics and culture.</title>
        <authorList>
            <person name="Gilroy R."/>
            <person name="Ravi A."/>
            <person name="Getino M."/>
            <person name="Pursley I."/>
            <person name="Horton D.L."/>
            <person name="Alikhan N.F."/>
            <person name="Baker D."/>
            <person name="Gharbi K."/>
            <person name="Hall N."/>
            <person name="Watson M."/>
            <person name="Adriaenssens E.M."/>
            <person name="Foster-Nyarko E."/>
            <person name="Jarju S."/>
            <person name="Secka A."/>
            <person name="Antonio M."/>
            <person name="Oren A."/>
            <person name="Chaudhuri R.R."/>
            <person name="La Ragione R."/>
            <person name="Hildebrand F."/>
            <person name="Pallen M.J."/>
        </authorList>
    </citation>
    <scope>NUCLEOTIDE SEQUENCE</scope>
    <source>
        <strain evidence="1">ChiHcolR34-3080</strain>
    </source>
</reference>
<reference evidence="1" key="2">
    <citation type="submission" date="2021-04" db="EMBL/GenBank/DDBJ databases">
        <authorList>
            <person name="Gilroy R."/>
        </authorList>
    </citation>
    <scope>NUCLEOTIDE SEQUENCE</scope>
    <source>
        <strain evidence="1">ChiHcolR34-3080</strain>
    </source>
</reference>
<organism evidence="1 2">
    <name type="scientific">Candidatus Faecalibacterium intestinigallinarum</name>
    <dbReference type="NCBI Taxonomy" id="2838581"/>
    <lineage>
        <taxon>Bacteria</taxon>
        <taxon>Bacillati</taxon>
        <taxon>Bacillota</taxon>
        <taxon>Clostridia</taxon>
        <taxon>Eubacteriales</taxon>
        <taxon>Oscillospiraceae</taxon>
        <taxon>Faecalibacterium</taxon>
    </lineage>
</organism>
<dbReference type="AlphaFoldDB" id="A0A9D1TW82"/>
<accession>A0A9D1TW82</accession>
<evidence type="ECO:0000313" key="1">
    <source>
        <dbReference type="EMBL" id="HIW09108.1"/>
    </source>
</evidence>
<protein>
    <submittedName>
        <fullName evidence="1">Uncharacterized protein</fullName>
    </submittedName>
</protein>
<dbReference type="Proteomes" id="UP000823933">
    <property type="component" value="Unassembled WGS sequence"/>
</dbReference>